<feature type="compositionally biased region" description="Basic residues" evidence="1">
    <location>
        <begin position="243"/>
        <end position="253"/>
    </location>
</feature>
<feature type="compositionally biased region" description="Basic residues" evidence="1">
    <location>
        <begin position="149"/>
        <end position="163"/>
    </location>
</feature>
<comment type="caution">
    <text evidence="4">The sequence shown here is derived from an EMBL/GenBank/DDBJ whole genome shotgun (WGS) entry which is preliminary data.</text>
</comment>
<protein>
    <recommendedName>
        <fullName evidence="3">ShKT domain-containing protein</fullName>
    </recommendedName>
</protein>
<feature type="compositionally biased region" description="Low complexity" evidence="1">
    <location>
        <begin position="134"/>
        <end position="148"/>
    </location>
</feature>
<sequence>MRQFFAISVLLLLGVLFCIQNAKDAEAHIVLVKRNGTLALENVPSAVEKPSPNAIDMSSNQDSTDLLSNPQFQVRVKRGTKKPKKPKTKGVRDPKKKKPRSPNTKKKNERNVKNNRKRKNNRNEKNNRKRKNNRGGSSLDSSGDSQSRGGKRGKNGKTRNGRRKGSEDSEVDSLNDGSSGDDSDEDSSVEEGDESRANLDDIIGQSDIGGGRRRHISSDEDSTSEEDVSGGAHEMGYTDGRSGGRRQRRKHRDRTLGTLTGRIAYDFDKLPQEPEDIDHNCHHIANRCTDPNPEQREWMNRNCQGTCGKLGLDGRDIAANCEQNSDLCPRLCPQCSAEVTDNMYKYCRATCDLHLQQSQQQQVGQAPYNQGQVPFNGNQVPIGGVNQPLPVSYQGGNGRSVRDILDNPRLANK</sequence>
<feature type="compositionally biased region" description="Basic residues" evidence="1">
    <location>
        <begin position="75"/>
        <end position="120"/>
    </location>
</feature>
<proteinExistence type="predicted"/>
<evidence type="ECO:0000313" key="4">
    <source>
        <dbReference type="EMBL" id="KAI1706138.1"/>
    </source>
</evidence>
<evidence type="ECO:0000259" key="3">
    <source>
        <dbReference type="Pfam" id="PF01549"/>
    </source>
</evidence>
<evidence type="ECO:0000313" key="5">
    <source>
        <dbReference type="Proteomes" id="UP001201812"/>
    </source>
</evidence>
<keyword evidence="2" id="KW-0732">Signal</keyword>
<feature type="compositionally biased region" description="Acidic residues" evidence="1">
    <location>
        <begin position="168"/>
        <end position="193"/>
    </location>
</feature>
<dbReference type="EMBL" id="JAKKPZ010000050">
    <property type="protein sequence ID" value="KAI1706138.1"/>
    <property type="molecule type" value="Genomic_DNA"/>
</dbReference>
<feature type="compositionally biased region" description="Polar residues" evidence="1">
    <location>
        <begin position="56"/>
        <end position="72"/>
    </location>
</feature>
<dbReference type="Pfam" id="PF01549">
    <property type="entry name" value="ShK"/>
    <property type="match status" value="1"/>
</dbReference>
<feature type="signal peptide" evidence="2">
    <location>
        <begin position="1"/>
        <end position="27"/>
    </location>
</feature>
<feature type="domain" description="ShKT" evidence="3">
    <location>
        <begin position="276"/>
        <end position="308"/>
    </location>
</feature>
<evidence type="ECO:0000256" key="1">
    <source>
        <dbReference type="SAM" id="MobiDB-lite"/>
    </source>
</evidence>
<name>A0AAD4MTZ3_9BILA</name>
<accession>A0AAD4MTZ3</accession>
<feature type="chain" id="PRO_5042142891" description="ShKT domain-containing protein" evidence="2">
    <location>
        <begin position="28"/>
        <end position="413"/>
    </location>
</feature>
<gene>
    <name evidence="4" type="ORF">DdX_13179</name>
</gene>
<evidence type="ECO:0000256" key="2">
    <source>
        <dbReference type="SAM" id="SignalP"/>
    </source>
</evidence>
<feature type="region of interest" description="Disordered" evidence="1">
    <location>
        <begin position="393"/>
        <end position="413"/>
    </location>
</feature>
<reference evidence="4" key="1">
    <citation type="submission" date="2022-01" db="EMBL/GenBank/DDBJ databases">
        <title>Genome Sequence Resource for Two Populations of Ditylenchus destructor, the Migratory Endoparasitic Phytonematode.</title>
        <authorList>
            <person name="Zhang H."/>
            <person name="Lin R."/>
            <person name="Xie B."/>
        </authorList>
    </citation>
    <scope>NUCLEOTIDE SEQUENCE</scope>
    <source>
        <strain evidence="4">BazhouSP</strain>
    </source>
</reference>
<keyword evidence="5" id="KW-1185">Reference proteome</keyword>
<dbReference type="AlphaFoldDB" id="A0AAD4MTZ3"/>
<dbReference type="Proteomes" id="UP001201812">
    <property type="component" value="Unassembled WGS sequence"/>
</dbReference>
<feature type="compositionally biased region" description="Acidic residues" evidence="1">
    <location>
        <begin position="219"/>
        <end position="228"/>
    </location>
</feature>
<dbReference type="InterPro" id="IPR003582">
    <property type="entry name" value="ShKT_dom"/>
</dbReference>
<organism evidence="4 5">
    <name type="scientific">Ditylenchus destructor</name>
    <dbReference type="NCBI Taxonomy" id="166010"/>
    <lineage>
        <taxon>Eukaryota</taxon>
        <taxon>Metazoa</taxon>
        <taxon>Ecdysozoa</taxon>
        <taxon>Nematoda</taxon>
        <taxon>Chromadorea</taxon>
        <taxon>Rhabditida</taxon>
        <taxon>Tylenchina</taxon>
        <taxon>Tylenchomorpha</taxon>
        <taxon>Sphaerularioidea</taxon>
        <taxon>Anguinidae</taxon>
        <taxon>Anguininae</taxon>
        <taxon>Ditylenchus</taxon>
    </lineage>
</organism>
<feature type="region of interest" description="Disordered" evidence="1">
    <location>
        <begin position="48"/>
        <end position="256"/>
    </location>
</feature>